<reference evidence="2 3" key="1">
    <citation type="submission" date="2019-02" db="EMBL/GenBank/DDBJ databases">
        <title>Draft genome sequence of Muricauda sp. 176CP4-71.</title>
        <authorList>
            <person name="Park J.-S."/>
        </authorList>
    </citation>
    <scope>NUCLEOTIDE SEQUENCE [LARGE SCALE GENOMIC DNA]</scope>
    <source>
        <strain evidence="2 3">176CP4-71</strain>
    </source>
</reference>
<dbReference type="InterPro" id="IPR012910">
    <property type="entry name" value="Plug_dom"/>
</dbReference>
<dbReference type="EMBL" id="SGIU01000001">
    <property type="protein sequence ID" value="TAI49343.1"/>
    <property type="molecule type" value="Genomic_DNA"/>
</dbReference>
<dbReference type="RefSeq" id="WP_130611052.1">
    <property type="nucleotide sequence ID" value="NZ_SGIU01000001.1"/>
</dbReference>
<protein>
    <submittedName>
        <fullName evidence="2">TonB-dependent receptor</fullName>
    </submittedName>
</protein>
<sequence length="839" mass="95272">MWAIQLLLNVLSSVNKFLTKEFTLWVVFFSLGTLLTYAQSAYITGVVLDPNNTPLENVNITSTANGTTTDVNGYFLLEITADLKTTITFTHVGFENVVLKDLILNTNETFEFNPVMRSDAIQIAGVEVSATGDRNLEGVTTIDPEVVRKIPGANAGVENVLKLLPGVSFNNELSTQYNVRGGNFDENLVYVNGIEVYRTFLIRSAQQEGLSFVNSNMVTDLTFSAGGFQSKYGDRLSSVLDITYKTPQNFSFSAEGSFLGVGSTLEAISKNKKLTTVAGIRFRDNSLLVNSQQTNTNFNPSFFDFQNFSTYRFSNQVHLSFLGTYAINQYENEPLTRQTNFGTINEPRALLVFYEGLEKSRYENVLGALKLDYLPSNSTKLDITGSLYHTKEDEFSDIIASYELGEIETGLGSENLGGVTSSRGVGSQQSRARNQLDALIFSLKHSGAYQKMGNSLEWSLKFTHEDFRDQLRESEFIDSAGFFVRPREPQFENNQPEEPFTGDIVPFESVRATNAVQTNRWSGFVQFSRQTQWNTHDIYFNLGLRAQHWTLSGQGFNNNSQFLFSPRAQFSIKPNWERDILFRLAIGSYQQPPLYRELRNLSGQVNPEVEAQKSLHFVVGSEFSFELWNRPFSLVSEAYYKDMWDVNTYTIEDVRIRYAANNNAEAYAFGFDFRLTGTFVPGAESWVSVGYLQTEENIAGRGYISRPTDQRFKFAMLFQDYVPSIPNLKLYLNMVYNTGVPGGSPNNADPYDFQNRLRDYRRVDLGISYIFADNKSKYPEGHWLHKFKELSAGFEIFNMFNNQNSITNTWVRDVDTQQQFAVPNFLTSRVFNLKFALRF</sequence>
<dbReference type="SUPFAM" id="SSF56935">
    <property type="entry name" value="Porins"/>
    <property type="match status" value="1"/>
</dbReference>
<dbReference type="AlphaFoldDB" id="A0A4Q8QKM4"/>
<evidence type="ECO:0000259" key="1">
    <source>
        <dbReference type="Pfam" id="PF07715"/>
    </source>
</evidence>
<gene>
    <name evidence="2" type="ORF">EW142_05980</name>
</gene>
<feature type="domain" description="TonB-dependent receptor plug" evidence="1">
    <location>
        <begin position="139"/>
        <end position="235"/>
    </location>
</feature>
<accession>A0A4Q8QKM4</accession>
<dbReference type="Gene3D" id="2.170.130.10">
    <property type="entry name" value="TonB-dependent receptor, plug domain"/>
    <property type="match status" value="1"/>
</dbReference>
<dbReference type="Proteomes" id="UP000291981">
    <property type="component" value="Unassembled WGS sequence"/>
</dbReference>
<evidence type="ECO:0000313" key="2">
    <source>
        <dbReference type="EMBL" id="TAI49343.1"/>
    </source>
</evidence>
<dbReference type="InterPro" id="IPR008969">
    <property type="entry name" value="CarboxyPept-like_regulatory"/>
</dbReference>
<dbReference type="Pfam" id="PF13715">
    <property type="entry name" value="CarbopepD_reg_2"/>
    <property type="match status" value="1"/>
</dbReference>
<dbReference type="OrthoDB" id="1108759at2"/>
<keyword evidence="2" id="KW-0675">Receptor</keyword>
<evidence type="ECO:0000313" key="3">
    <source>
        <dbReference type="Proteomes" id="UP000291981"/>
    </source>
</evidence>
<dbReference type="SUPFAM" id="SSF49464">
    <property type="entry name" value="Carboxypeptidase regulatory domain-like"/>
    <property type="match status" value="1"/>
</dbReference>
<name>A0A4Q8QKM4_9FLAO</name>
<dbReference type="Gene3D" id="2.60.40.1120">
    <property type="entry name" value="Carboxypeptidase-like, regulatory domain"/>
    <property type="match status" value="1"/>
</dbReference>
<organism evidence="2 3">
    <name type="scientific">Flagellimonas allohymeniacidonis</name>
    <dbReference type="NCBI Taxonomy" id="2517819"/>
    <lineage>
        <taxon>Bacteria</taxon>
        <taxon>Pseudomonadati</taxon>
        <taxon>Bacteroidota</taxon>
        <taxon>Flavobacteriia</taxon>
        <taxon>Flavobacteriales</taxon>
        <taxon>Flavobacteriaceae</taxon>
        <taxon>Flagellimonas</taxon>
    </lineage>
</organism>
<dbReference type="InterPro" id="IPR037066">
    <property type="entry name" value="Plug_dom_sf"/>
</dbReference>
<keyword evidence="3" id="KW-1185">Reference proteome</keyword>
<proteinExistence type="predicted"/>
<dbReference type="Pfam" id="PF07715">
    <property type="entry name" value="Plug"/>
    <property type="match status" value="1"/>
</dbReference>
<comment type="caution">
    <text evidence="2">The sequence shown here is derived from an EMBL/GenBank/DDBJ whole genome shotgun (WGS) entry which is preliminary data.</text>
</comment>